<dbReference type="Gene3D" id="3.50.30.80">
    <property type="entry name" value="IlvD/EDD C-terminal domain-like"/>
    <property type="match status" value="1"/>
</dbReference>
<dbReference type="InterPro" id="IPR042096">
    <property type="entry name" value="Dihydro-acid_dehy_C"/>
</dbReference>
<dbReference type="InterPro" id="IPR056740">
    <property type="entry name" value="ILV_EDD_C"/>
</dbReference>
<dbReference type="EC" id="4.2.1.9" evidence="6"/>
<feature type="domain" description="Dihydroxy-acid/6-phosphogluconate dehydratase C-terminal" evidence="5">
    <location>
        <begin position="1"/>
        <end position="64"/>
    </location>
</feature>
<dbReference type="GO" id="GO:0004160">
    <property type="term" value="F:dihydroxy-acid dehydratase activity"/>
    <property type="evidence" value="ECO:0007669"/>
    <property type="project" value="UniProtKB-EC"/>
</dbReference>
<keyword evidence="1" id="KW-0479">Metal-binding</keyword>
<evidence type="ECO:0000259" key="5">
    <source>
        <dbReference type="Pfam" id="PF24877"/>
    </source>
</evidence>
<comment type="caution">
    <text evidence="6">The sequence shown here is derived from an EMBL/GenBank/DDBJ whole genome shotgun (WGS) entry which is preliminary data.</text>
</comment>
<dbReference type="Proteomes" id="UP001165283">
    <property type="component" value="Unassembled WGS sequence"/>
</dbReference>
<name>A0ABT1A256_9PSEU</name>
<evidence type="ECO:0000256" key="4">
    <source>
        <dbReference type="SAM" id="MobiDB-lite"/>
    </source>
</evidence>
<keyword evidence="6" id="KW-0456">Lyase</keyword>
<dbReference type="PANTHER" id="PTHR43183">
    <property type="entry name" value="HYPOTHETICAL DIHYDROXYACID DEHYDRATASE (EUROFUNG)-RELATED"/>
    <property type="match status" value="1"/>
</dbReference>
<gene>
    <name evidence="6" type="ORF">KDL28_18650</name>
</gene>
<dbReference type="PANTHER" id="PTHR43183:SF1">
    <property type="entry name" value="HYPOTHETICAL DIHYDROXY-ACID DEHYDRATASE (EUROFUNG)-RELATED"/>
    <property type="match status" value="1"/>
</dbReference>
<dbReference type="EMBL" id="JAGSOV010000039">
    <property type="protein sequence ID" value="MCO1657084.1"/>
    <property type="molecule type" value="Genomic_DNA"/>
</dbReference>
<keyword evidence="3" id="KW-0411">Iron-sulfur</keyword>
<dbReference type="InterPro" id="IPR052352">
    <property type="entry name" value="Sugar_Degrad_Dehydratases"/>
</dbReference>
<proteinExistence type="predicted"/>
<evidence type="ECO:0000256" key="2">
    <source>
        <dbReference type="ARBA" id="ARBA00023004"/>
    </source>
</evidence>
<evidence type="ECO:0000313" key="7">
    <source>
        <dbReference type="Proteomes" id="UP001165283"/>
    </source>
</evidence>
<dbReference type="Pfam" id="PF24877">
    <property type="entry name" value="ILV_EDD_C"/>
    <property type="match status" value="1"/>
</dbReference>
<evidence type="ECO:0000256" key="3">
    <source>
        <dbReference type="ARBA" id="ARBA00023014"/>
    </source>
</evidence>
<protein>
    <submittedName>
        <fullName evidence="6">Dihydroxy-acid dehydratase</fullName>
        <ecNumber evidence="6">4.2.1.9</ecNumber>
    </submittedName>
</protein>
<dbReference type="RefSeq" id="WP_252440496.1">
    <property type="nucleotide sequence ID" value="NZ_JAGSOV010000039.1"/>
</dbReference>
<keyword evidence="2" id="KW-0408">Iron</keyword>
<dbReference type="SUPFAM" id="SSF52016">
    <property type="entry name" value="LeuD/IlvD-like"/>
    <property type="match status" value="1"/>
</dbReference>
<keyword evidence="7" id="KW-1185">Reference proteome</keyword>
<evidence type="ECO:0000313" key="6">
    <source>
        <dbReference type="EMBL" id="MCO1657084.1"/>
    </source>
</evidence>
<reference evidence="6" key="1">
    <citation type="submission" date="2021-04" db="EMBL/GenBank/DDBJ databases">
        <title>Pseudonocardia sp. nov., isolated from sandy soil of mangrove forest.</title>
        <authorList>
            <person name="Zan Z."/>
            <person name="Huang R."/>
            <person name="Liu W."/>
        </authorList>
    </citation>
    <scope>NUCLEOTIDE SEQUENCE</scope>
    <source>
        <strain evidence="6">S2-4</strain>
    </source>
</reference>
<feature type="region of interest" description="Disordered" evidence="4">
    <location>
        <begin position="52"/>
        <end position="78"/>
    </location>
</feature>
<organism evidence="6 7">
    <name type="scientific">Pseudonocardia humida</name>
    <dbReference type="NCBI Taxonomy" id="2800819"/>
    <lineage>
        <taxon>Bacteria</taxon>
        <taxon>Bacillati</taxon>
        <taxon>Actinomycetota</taxon>
        <taxon>Actinomycetes</taxon>
        <taxon>Pseudonocardiales</taxon>
        <taxon>Pseudonocardiaceae</taxon>
        <taxon>Pseudonocardia</taxon>
    </lineage>
</organism>
<sequence length="78" mass="8024">MVRLSDARMSGTAFGIVVLHVAPEASDGPLRLVCGGDGQIAVSVRDPTLNLDVPDADSTRRADAPFSPIRTPAPAAAL</sequence>
<accession>A0ABT1A256</accession>
<evidence type="ECO:0000256" key="1">
    <source>
        <dbReference type="ARBA" id="ARBA00022723"/>
    </source>
</evidence>